<dbReference type="AlphaFoldDB" id="A0A3P3WCD5"/>
<dbReference type="EMBL" id="RQVQ01000003">
    <property type="protein sequence ID" value="RRJ92831.1"/>
    <property type="molecule type" value="Genomic_DNA"/>
</dbReference>
<evidence type="ECO:0000313" key="3">
    <source>
        <dbReference type="Proteomes" id="UP000275719"/>
    </source>
</evidence>
<feature type="transmembrane region" description="Helical" evidence="1">
    <location>
        <begin position="52"/>
        <end position="71"/>
    </location>
</feature>
<dbReference type="Proteomes" id="UP000275719">
    <property type="component" value="Unassembled WGS sequence"/>
</dbReference>
<protein>
    <submittedName>
        <fullName evidence="2">Uncharacterized protein</fullName>
    </submittedName>
</protein>
<dbReference type="OrthoDB" id="1376970at2"/>
<dbReference type="RefSeq" id="WP_125016919.1">
    <property type="nucleotide sequence ID" value="NZ_RQVQ01000003.1"/>
</dbReference>
<comment type="caution">
    <text evidence="2">The sequence shown here is derived from an EMBL/GenBank/DDBJ whole genome shotgun (WGS) entry which is preliminary data.</text>
</comment>
<gene>
    <name evidence="2" type="ORF">EG240_02110</name>
</gene>
<evidence type="ECO:0000313" key="2">
    <source>
        <dbReference type="EMBL" id="RRJ92831.1"/>
    </source>
</evidence>
<organism evidence="2 3">
    <name type="scientific">Paenimyroides tangerinum</name>
    <dbReference type="NCBI Taxonomy" id="2488728"/>
    <lineage>
        <taxon>Bacteria</taxon>
        <taxon>Pseudomonadati</taxon>
        <taxon>Bacteroidota</taxon>
        <taxon>Flavobacteriia</taxon>
        <taxon>Flavobacteriales</taxon>
        <taxon>Flavobacteriaceae</taxon>
        <taxon>Paenimyroides</taxon>
    </lineage>
</organism>
<name>A0A3P3WCD5_9FLAO</name>
<feature type="transmembrane region" description="Helical" evidence="1">
    <location>
        <begin position="20"/>
        <end position="40"/>
    </location>
</feature>
<keyword evidence="1" id="KW-0812">Transmembrane</keyword>
<accession>A0A3P3WCD5</accession>
<proteinExistence type="predicted"/>
<keyword evidence="1" id="KW-1133">Transmembrane helix</keyword>
<dbReference type="PROSITE" id="PS51257">
    <property type="entry name" value="PROKAR_LIPOPROTEIN"/>
    <property type="match status" value="1"/>
</dbReference>
<keyword evidence="1" id="KW-0472">Membrane</keyword>
<sequence length="75" mass="9260">MIKRFLNTFKEKSLNERFFFILGIIFLFLYFVLGCFFILVEDLPFDIPYLNRVIFGFILIIYSMIRFFRIIKKEQ</sequence>
<reference evidence="2 3" key="1">
    <citation type="submission" date="2018-11" db="EMBL/GenBank/DDBJ databases">
        <title>Flavobacterium sp. nov., YIM 102701-2 draft genome.</title>
        <authorList>
            <person name="Li G."/>
            <person name="Jiang Y."/>
        </authorList>
    </citation>
    <scope>NUCLEOTIDE SEQUENCE [LARGE SCALE GENOMIC DNA]</scope>
    <source>
        <strain evidence="2 3">YIM 102701-2</strain>
    </source>
</reference>
<keyword evidence="3" id="KW-1185">Reference proteome</keyword>
<evidence type="ECO:0000256" key="1">
    <source>
        <dbReference type="SAM" id="Phobius"/>
    </source>
</evidence>